<evidence type="ECO:0000256" key="6">
    <source>
        <dbReference type="ARBA" id="ARBA00022840"/>
    </source>
</evidence>
<dbReference type="RefSeq" id="WP_379045904.1">
    <property type="nucleotide sequence ID" value="NZ_JBHULZ010000026.1"/>
</dbReference>
<keyword evidence="7" id="KW-0408">Iron</keyword>
<keyword evidence="4" id="KW-0410">Iron transport</keyword>
<proteinExistence type="predicted"/>
<dbReference type="InterPro" id="IPR003593">
    <property type="entry name" value="AAA+_ATPase"/>
</dbReference>
<evidence type="ECO:0000256" key="1">
    <source>
        <dbReference type="ARBA" id="ARBA00004202"/>
    </source>
</evidence>
<dbReference type="Gene3D" id="3.40.50.300">
    <property type="entry name" value="P-loop containing nucleotide triphosphate hydrolases"/>
    <property type="match status" value="1"/>
</dbReference>
<dbReference type="PANTHER" id="PTHR42771:SF3">
    <property type="entry name" value="PETROBACTIN IMPORT ATP-BINDING PROTEIN YCLP"/>
    <property type="match status" value="1"/>
</dbReference>
<keyword evidence="3" id="KW-1003">Cell membrane</keyword>
<reference evidence="12" key="1">
    <citation type="journal article" date="2019" name="Int. J. Syst. Evol. Microbiol.">
        <title>The Global Catalogue of Microorganisms (GCM) 10K type strain sequencing project: providing services to taxonomists for standard genome sequencing and annotation.</title>
        <authorList>
            <consortium name="The Broad Institute Genomics Platform"/>
            <consortium name="The Broad Institute Genome Sequencing Center for Infectious Disease"/>
            <person name="Wu L."/>
            <person name="Ma J."/>
        </authorList>
    </citation>
    <scope>NUCLEOTIDE SEQUENCE [LARGE SCALE GENOMIC DNA]</scope>
    <source>
        <strain evidence="12">KCTC 42255</strain>
    </source>
</reference>
<keyword evidence="12" id="KW-1185">Reference proteome</keyword>
<dbReference type="SMART" id="SM00382">
    <property type="entry name" value="AAA"/>
    <property type="match status" value="1"/>
</dbReference>
<keyword evidence="6 11" id="KW-0067">ATP-binding</keyword>
<evidence type="ECO:0000256" key="8">
    <source>
        <dbReference type="ARBA" id="ARBA00023065"/>
    </source>
</evidence>
<dbReference type="EMBL" id="JBHULZ010000026">
    <property type="protein sequence ID" value="MFD2697654.1"/>
    <property type="molecule type" value="Genomic_DNA"/>
</dbReference>
<gene>
    <name evidence="11" type="ORF">ACFSQ0_06585</name>
</gene>
<comment type="caution">
    <text evidence="11">The sequence shown here is derived from an EMBL/GenBank/DDBJ whole genome shotgun (WGS) entry which is preliminary data.</text>
</comment>
<dbReference type="PANTHER" id="PTHR42771">
    <property type="entry name" value="IRON(3+)-HYDROXAMATE IMPORT ATP-BINDING PROTEIN FHUC"/>
    <property type="match status" value="1"/>
</dbReference>
<keyword evidence="8" id="KW-0406">Ion transport</keyword>
<evidence type="ECO:0000313" key="11">
    <source>
        <dbReference type="EMBL" id="MFD2697654.1"/>
    </source>
</evidence>
<evidence type="ECO:0000256" key="9">
    <source>
        <dbReference type="ARBA" id="ARBA00023136"/>
    </source>
</evidence>
<dbReference type="SUPFAM" id="SSF52540">
    <property type="entry name" value="P-loop containing nucleoside triphosphate hydrolases"/>
    <property type="match status" value="1"/>
</dbReference>
<evidence type="ECO:0000256" key="3">
    <source>
        <dbReference type="ARBA" id="ARBA00022475"/>
    </source>
</evidence>
<name>A0ABW5SE91_9FLAO</name>
<evidence type="ECO:0000259" key="10">
    <source>
        <dbReference type="PROSITE" id="PS50893"/>
    </source>
</evidence>
<keyword evidence="2" id="KW-0813">Transport</keyword>
<dbReference type="InterPro" id="IPR027417">
    <property type="entry name" value="P-loop_NTPase"/>
</dbReference>
<evidence type="ECO:0000256" key="4">
    <source>
        <dbReference type="ARBA" id="ARBA00022496"/>
    </source>
</evidence>
<dbReference type="GO" id="GO:0005524">
    <property type="term" value="F:ATP binding"/>
    <property type="evidence" value="ECO:0007669"/>
    <property type="project" value="UniProtKB-KW"/>
</dbReference>
<dbReference type="InterPro" id="IPR003439">
    <property type="entry name" value="ABC_transporter-like_ATP-bd"/>
</dbReference>
<keyword evidence="9" id="KW-0472">Membrane</keyword>
<evidence type="ECO:0000313" key="12">
    <source>
        <dbReference type="Proteomes" id="UP001597357"/>
    </source>
</evidence>
<evidence type="ECO:0000256" key="2">
    <source>
        <dbReference type="ARBA" id="ARBA00022448"/>
    </source>
</evidence>
<dbReference type="PROSITE" id="PS50893">
    <property type="entry name" value="ABC_TRANSPORTER_2"/>
    <property type="match status" value="1"/>
</dbReference>
<dbReference type="Proteomes" id="UP001597357">
    <property type="component" value="Unassembled WGS sequence"/>
</dbReference>
<dbReference type="InterPro" id="IPR051535">
    <property type="entry name" value="Siderophore_ABC-ATPase"/>
</dbReference>
<dbReference type="Pfam" id="PF00005">
    <property type="entry name" value="ABC_tran"/>
    <property type="match status" value="1"/>
</dbReference>
<keyword evidence="5" id="KW-0547">Nucleotide-binding</keyword>
<organism evidence="11 12">
    <name type="scientific">Mesonia sediminis</name>
    <dbReference type="NCBI Taxonomy" id="1703946"/>
    <lineage>
        <taxon>Bacteria</taxon>
        <taxon>Pseudomonadati</taxon>
        <taxon>Bacteroidota</taxon>
        <taxon>Flavobacteriia</taxon>
        <taxon>Flavobacteriales</taxon>
        <taxon>Flavobacteriaceae</taxon>
        <taxon>Mesonia</taxon>
    </lineage>
</organism>
<feature type="domain" description="ABC transporter" evidence="10">
    <location>
        <begin position="6"/>
        <end position="242"/>
    </location>
</feature>
<evidence type="ECO:0000256" key="5">
    <source>
        <dbReference type="ARBA" id="ARBA00022741"/>
    </source>
</evidence>
<protein>
    <submittedName>
        <fullName evidence="11">ABC transporter ATP-binding protein</fullName>
    </submittedName>
</protein>
<sequence length="260" mass="28889">MSKPILHTTNLSIGYHQECIAQVDDLNINKGELVAIIGKNGAGKSTLLKTLSGNLSPQSGKVSINNTPVCQLSALEIAKKIAIVLTKTDFSTHLSVQELVALGRQPYTNWLGILTNRDKKKVIEALNLLDIAHKKRASCSNLSDGQLQKAMLARAIAQDTPLIILDEPTSHLDLYHKVFVLKTLRFLSKKTNKAIVFASHEIDLALQLCDKIILVHQANVKQYETHQVIESNILNQMFPSELIYFDKNSKSFKIKDAIIK</sequence>
<accession>A0ABW5SE91</accession>
<comment type="subcellular location">
    <subcellularLocation>
        <location evidence="1">Cell membrane</location>
        <topology evidence="1">Peripheral membrane protein</topology>
    </subcellularLocation>
</comment>
<dbReference type="CDD" id="cd03214">
    <property type="entry name" value="ABC_Iron-Siderophores_B12_Hemin"/>
    <property type="match status" value="1"/>
</dbReference>
<evidence type="ECO:0000256" key="7">
    <source>
        <dbReference type="ARBA" id="ARBA00023004"/>
    </source>
</evidence>